<organism evidence="2 3">
    <name type="scientific">Candidatus Avichristensenella intestinipullorum</name>
    <dbReference type="NCBI Taxonomy" id="2840693"/>
    <lineage>
        <taxon>Bacteria</taxon>
        <taxon>Bacillati</taxon>
        <taxon>Bacillota</taxon>
        <taxon>Clostridia</taxon>
        <taxon>Candidatus Avichristensenella</taxon>
    </lineage>
</organism>
<dbReference type="AlphaFoldDB" id="A0A9D1CJ15"/>
<dbReference type="Gene3D" id="3.90.245.10">
    <property type="entry name" value="Ribonucleoside hydrolase-like"/>
    <property type="match status" value="1"/>
</dbReference>
<name>A0A9D1CJ15_9FIRM</name>
<dbReference type="InterPro" id="IPR036452">
    <property type="entry name" value="Ribo_hydro-like"/>
</dbReference>
<dbReference type="Proteomes" id="UP000886819">
    <property type="component" value="Unassembled WGS sequence"/>
</dbReference>
<keyword evidence="2" id="KW-0378">Hydrolase</keyword>
<dbReference type="EMBL" id="DVFI01000099">
    <property type="protein sequence ID" value="HIQ63320.1"/>
    <property type="molecule type" value="Genomic_DNA"/>
</dbReference>
<evidence type="ECO:0000313" key="3">
    <source>
        <dbReference type="Proteomes" id="UP000886819"/>
    </source>
</evidence>
<dbReference type="GO" id="GO:0016799">
    <property type="term" value="F:hydrolase activity, hydrolyzing N-glycosyl compounds"/>
    <property type="evidence" value="ECO:0007669"/>
    <property type="project" value="InterPro"/>
</dbReference>
<dbReference type="PANTHER" id="PTHR43264">
    <property type="match status" value="1"/>
</dbReference>
<dbReference type="InterPro" id="IPR001910">
    <property type="entry name" value="Inosine/uridine_hydrolase_dom"/>
</dbReference>
<proteinExistence type="predicted"/>
<dbReference type="SUPFAM" id="SSF53590">
    <property type="entry name" value="Nucleoside hydrolase"/>
    <property type="match status" value="1"/>
</dbReference>
<accession>A0A9D1CJ15</accession>
<protein>
    <submittedName>
        <fullName evidence="2">Nucleoside hydrolase</fullName>
    </submittedName>
</protein>
<sequence length="313" mass="35223">MEPIKTILDTDIGGDVDDAAAVAMMNVWAQEGRVEPLAMIVCISSRWSAGAVDAINRYFDHPDIPVGTNRRSRVLDQELAKTYTRYLAEHYENRYRSVDAEDAVSVYRRVLAAQPDGSVQIVSIGMLSTVAQLLQSGPDLYSPLEGRELVRQKVSRLVSMAGNFIPYYSQADWYTIDVEWNIDMDVPSAQYVARHWPVDMIWSGFETGGGVMTGKRLIETAPPEHPVREAYRRFTNGVDRISCDLATLHYAILGTPEYWALSERGAVVLDAQGRTTLDTRAPAKNHRYLIKKVPDQVIKEEVDTIMNVLPLRY</sequence>
<dbReference type="PANTHER" id="PTHR43264:SF1">
    <property type="entry name" value="INOSINE_URIDINE-PREFERRING NUCLEOSIDE HYDROLASE DOMAIN-CONTAINING PROTEIN"/>
    <property type="match status" value="1"/>
</dbReference>
<comment type="caution">
    <text evidence="2">The sequence shown here is derived from an EMBL/GenBank/DDBJ whole genome shotgun (WGS) entry which is preliminary data.</text>
</comment>
<feature type="domain" description="Inosine/uridine-preferring nucleoside hydrolase" evidence="1">
    <location>
        <begin position="7"/>
        <end position="281"/>
    </location>
</feature>
<reference evidence="2" key="1">
    <citation type="submission" date="2020-10" db="EMBL/GenBank/DDBJ databases">
        <authorList>
            <person name="Gilroy R."/>
        </authorList>
    </citation>
    <scope>NUCLEOTIDE SEQUENCE</scope>
    <source>
        <strain evidence="2">ChiHile30-977</strain>
    </source>
</reference>
<evidence type="ECO:0000313" key="2">
    <source>
        <dbReference type="EMBL" id="HIQ63320.1"/>
    </source>
</evidence>
<gene>
    <name evidence="2" type="ORF">IAA66_07000</name>
</gene>
<evidence type="ECO:0000259" key="1">
    <source>
        <dbReference type="Pfam" id="PF01156"/>
    </source>
</evidence>
<reference evidence="2" key="2">
    <citation type="journal article" date="2021" name="PeerJ">
        <title>Extensive microbial diversity within the chicken gut microbiome revealed by metagenomics and culture.</title>
        <authorList>
            <person name="Gilroy R."/>
            <person name="Ravi A."/>
            <person name="Getino M."/>
            <person name="Pursley I."/>
            <person name="Horton D.L."/>
            <person name="Alikhan N.F."/>
            <person name="Baker D."/>
            <person name="Gharbi K."/>
            <person name="Hall N."/>
            <person name="Watson M."/>
            <person name="Adriaenssens E.M."/>
            <person name="Foster-Nyarko E."/>
            <person name="Jarju S."/>
            <person name="Secka A."/>
            <person name="Antonio M."/>
            <person name="Oren A."/>
            <person name="Chaudhuri R.R."/>
            <person name="La Ragione R."/>
            <person name="Hildebrand F."/>
            <person name="Pallen M.J."/>
        </authorList>
    </citation>
    <scope>NUCLEOTIDE SEQUENCE</scope>
    <source>
        <strain evidence="2">ChiHile30-977</strain>
    </source>
</reference>
<dbReference type="Pfam" id="PF01156">
    <property type="entry name" value="IU_nuc_hydro"/>
    <property type="match status" value="1"/>
</dbReference>